<dbReference type="Proteomes" id="UP001163046">
    <property type="component" value="Unassembled WGS sequence"/>
</dbReference>
<accession>A0A9X0A3L1</accession>
<dbReference type="AlphaFoldDB" id="A0A9X0A3L1"/>
<sequence>MHTLVSSEGFYLRKSSGQSGFVNNRPVKEKAFFAEVLFGREPGQVVSRVLQEGSRKNFLQSLCSRRRGGLEREYLSDRASSPQSDVSSFLEMLLSLVSGSN</sequence>
<dbReference type="OrthoDB" id="5956754at2759"/>
<reference evidence="1" key="1">
    <citation type="submission" date="2023-01" db="EMBL/GenBank/DDBJ databases">
        <title>Genome assembly of the deep-sea coral Lophelia pertusa.</title>
        <authorList>
            <person name="Herrera S."/>
            <person name="Cordes E."/>
        </authorList>
    </citation>
    <scope>NUCLEOTIDE SEQUENCE</scope>
    <source>
        <strain evidence="1">USNM1676648</strain>
        <tissue evidence="1">Polyp</tissue>
    </source>
</reference>
<comment type="caution">
    <text evidence="1">The sequence shown here is derived from an EMBL/GenBank/DDBJ whole genome shotgun (WGS) entry which is preliminary data.</text>
</comment>
<proteinExistence type="predicted"/>
<gene>
    <name evidence="1" type="ORF">OS493_010401</name>
</gene>
<organism evidence="1 2">
    <name type="scientific">Desmophyllum pertusum</name>
    <dbReference type="NCBI Taxonomy" id="174260"/>
    <lineage>
        <taxon>Eukaryota</taxon>
        <taxon>Metazoa</taxon>
        <taxon>Cnidaria</taxon>
        <taxon>Anthozoa</taxon>
        <taxon>Hexacorallia</taxon>
        <taxon>Scleractinia</taxon>
        <taxon>Caryophylliina</taxon>
        <taxon>Caryophylliidae</taxon>
        <taxon>Desmophyllum</taxon>
    </lineage>
</organism>
<keyword evidence="2" id="KW-1185">Reference proteome</keyword>
<evidence type="ECO:0000313" key="1">
    <source>
        <dbReference type="EMBL" id="KAJ7392746.1"/>
    </source>
</evidence>
<dbReference type="EMBL" id="MU825400">
    <property type="protein sequence ID" value="KAJ7392746.1"/>
    <property type="molecule type" value="Genomic_DNA"/>
</dbReference>
<name>A0A9X0A3L1_9CNID</name>
<protein>
    <submittedName>
        <fullName evidence="1">Uncharacterized protein</fullName>
    </submittedName>
</protein>
<evidence type="ECO:0000313" key="2">
    <source>
        <dbReference type="Proteomes" id="UP001163046"/>
    </source>
</evidence>